<evidence type="ECO:0000256" key="1">
    <source>
        <dbReference type="ARBA" id="ARBA00002121"/>
    </source>
</evidence>
<dbReference type="Pfam" id="PF01687">
    <property type="entry name" value="Flavokinase"/>
    <property type="match status" value="1"/>
</dbReference>
<comment type="catalytic activity">
    <reaction evidence="13 15">
        <text>riboflavin + ATP = FMN + ADP + H(+)</text>
        <dbReference type="Rhea" id="RHEA:14357"/>
        <dbReference type="ChEBI" id="CHEBI:15378"/>
        <dbReference type="ChEBI" id="CHEBI:30616"/>
        <dbReference type="ChEBI" id="CHEBI:57986"/>
        <dbReference type="ChEBI" id="CHEBI:58210"/>
        <dbReference type="ChEBI" id="CHEBI:456216"/>
        <dbReference type="EC" id="2.7.1.26"/>
    </reaction>
</comment>
<protein>
    <recommendedName>
        <fullName evidence="15">Riboflavin biosynthesis protein</fullName>
    </recommendedName>
    <domain>
        <recommendedName>
            <fullName evidence="15">Riboflavin kinase</fullName>
            <ecNumber evidence="15">2.7.1.26</ecNumber>
        </recommendedName>
        <alternativeName>
            <fullName evidence="15">Flavokinase</fullName>
        </alternativeName>
    </domain>
    <domain>
        <recommendedName>
            <fullName evidence="15">FMN adenylyltransferase</fullName>
            <ecNumber evidence="15">2.7.7.2</ecNumber>
        </recommendedName>
        <alternativeName>
            <fullName evidence="15">FAD pyrophosphorylase</fullName>
        </alternativeName>
        <alternativeName>
            <fullName evidence="15">FAD synthase</fullName>
        </alternativeName>
    </domain>
</protein>
<comment type="caution">
    <text evidence="17">The sequence shown here is derived from an EMBL/GenBank/DDBJ whole genome shotgun (WGS) entry which is preliminary data.</text>
</comment>
<evidence type="ECO:0000259" key="16">
    <source>
        <dbReference type="SMART" id="SM00904"/>
    </source>
</evidence>
<keyword evidence="10 15" id="KW-0274">FAD</keyword>
<sequence>MIHQKHITFNQPTVLTIGTFDGVHIGHKKIIERLVKSAKDNQLCSTVLTFFPHPRMVLQKDTNIKLLNTIDEKSSILRQLGLDYLVIKEFTKEFSRLTAEDFVLDILVNNLNTKKIIIGYDHHFGRNRTANIDDLRVFGNKYNFDVEEISAQDINEVTVSSTKIRKALIDGDIITANKYLGYNYMLSGEVIKGKSLGTKIGFPTANLFIKETYKLIPKDGVYVVKSLIDDEWIYGMMNIGSNPTVNNTNSQFIEIHFFNFKKTIYSHKLVVEILQRIRDEQKFNSVDDLKQQLQEDQKTALKLIEDFE</sequence>
<dbReference type="EC" id="2.7.1.26" evidence="15"/>
<dbReference type="Gene3D" id="2.40.30.30">
    <property type="entry name" value="Riboflavin kinase-like"/>
    <property type="match status" value="1"/>
</dbReference>
<dbReference type="OrthoDB" id="9803667at2"/>
<dbReference type="GO" id="GO:0006747">
    <property type="term" value="P:FAD biosynthetic process"/>
    <property type="evidence" value="ECO:0007669"/>
    <property type="project" value="UniProtKB-UniRule"/>
</dbReference>
<evidence type="ECO:0000256" key="8">
    <source>
        <dbReference type="ARBA" id="ARBA00022741"/>
    </source>
</evidence>
<dbReference type="NCBIfam" id="NF004160">
    <property type="entry name" value="PRK05627.1-3"/>
    <property type="match status" value="1"/>
</dbReference>
<evidence type="ECO:0000256" key="15">
    <source>
        <dbReference type="PIRNR" id="PIRNR004491"/>
    </source>
</evidence>
<dbReference type="InterPro" id="IPR023468">
    <property type="entry name" value="Riboflavin_kinase"/>
</dbReference>
<gene>
    <name evidence="17" type="ORF">EJA19_07350</name>
</gene>
<dbReference type="AlphaFoldDB" id="A0A3R9ME94"/>
<dbReference type="Gene3D" id="3.40.50.620">
    <property type="entry name" value="HUPs"/>
    <property type="match status" value="1"/>
</dbReference>
<keyword evidence="9 15" id="KW-0418">Kinase</keyword>
<dbReference type="InterPro" id="IPR002606">
    <property type="entry name" value="Riboflavin_kinase_bac"/>
</dbReference>
<dbReference type="EC" id="2.7.7.2" evidence="15"/>
<comment type="function">
    <text evidence="1">Catalyzes the phosphorylation of riboflavin to FMN followed by the adenylation of FMN to FAD.</text>
</comment>
<evidence type="ECO:0000256" key="11">
    <source>
        <dbReference type="ARBA" id="ARBA00022840"/>
    </source>
</evidence>
<dbReference type="GO" id="GO:0005524">
    <property type="term" value="F:ATP binding"/>
    <property type="evidence" value="ECO:0007669"/>
    <property type="project" value="UniProtKB-UniRule"/>
</dbReference>
<keyword evidence="8 15" id="KW-0547">Nucleotide-binding</keyword>
<evidence type="ECO:0000256" key="9">
    <source>
        <dbReference type="ARBA" id="ARBA00022777"/>
    </source>
</evidence>
<dbReference type="InterPro" id="IPR015865">
    <property type="entry name" value="Riboflavin_kinase_bac/euk"/>
</dbReference>
<keyword evidence="12" id="KW-0511">Multifunctional enzyme</keyword>
<dbReference type="GO" id="GO:0003919">
    <property type="term" value="F:FMN adenylyltransferase activity"/>
    <property type="evidence" value="ECO:0007669"/>
    <property type="project" value="UniProtKB-UniRule"/>
</dbReference>
<dbReference type="PANTHER" id="PTHR22749:SF6">
    <property type="entry name" value="RIBOFLAVIN KINASE"/>
    <property type="match status" value="1"/>
</dbReference>
<reference evidence="17 18" key="1">
    <citation type="submission" date="2018-12" db="EMBL/GenBank/DDBJ databases">
        <title>Mangrovimonas spongiae sp. nov., a novel member of the genus Mangrovimonas isolated from marine sponge.</title>
        <authorList>
            <person name="Zhuang L."/>
            <person name="Luo L."/>
        </authorList>
    </citation>
    <scope>NUCLEOTIDE SEQUENCE [LARGE SCALE GENOMIC DNA]</scope>
    <source>
        <strain evidence="17 18">HN-E26</strain>
    </source>
</reference>
<evidence type="ECO:0000256" key="3">
    <source>
        <dbReference type="ARBA" id="ARBA00005201"/>
    </source>
</evidence>
<dbReference type="EMBL" id="RWBG01000003">
    <property type="protein sequence ID" value="RSK39987.1"/>
    <property type="molecule type" value="Genomic_DNA"/>
</dbReference>
<comment type="pathway">
    <text evidence="2 15">Cofactor biosynthesis; FAD biosynthesis; FAD from FMN: step 1/1.</text>
</comment>
<dbReference type="UniPathway" id="UPA00277">
    <property type="reaction ID" value="UER00407"/>
</dbReference>
<comment type="catalytic activity">
    <reaction evidence="14 15">
        <text>FMN + ATP + H(+) = FAD + diphosphate</text>
        <dbReference type="Rhea" id="RHEA:17237"/>
        <dbReference type="ChEBI" id="CHEBI:15378"/>
        <dbReference type="ChEBI" id="CHEBI:30616"/>
        <dbReference type="ChEBI" id="CHEBI:33019"/>
        <dbReference type="ChEBI" id="CHEBI:57692"/>
        <dbReference type="ChEBI" id="CHEBI:58210"/>
        <dbReference type="EC" id="2.7.7.2"/>
    </reaction>
</comment>
<dbReference type="NCBIfam" id="NF004162">
    <property type="entry name" value="PRK05627.1-5"/>
    <property type="match status" value="1"/>
</dbReference>
<evidence type="ECO:0000256" key="14">
    <source>
        <dbReference type="ARBA" id="ARBA00049494"/>
    </source>
</evidence>
<name>A0A3R9ME94_9FLAO</name>
<dbReference type="SMART" id="SM00904">
    <property type="entry name" value="Flavokinase"/>
    <property type="match status" value="1"/>
</dbReference>
<dbReference type="SUPFAM" id="SSF52374">
    <property type="entry name" value="Nucleotidylyl transferase"/>
    <property type="match status" value="1"/>
</dbReference>
<evidence type="ECO:0000256" key="2">
    <source>
        <dbReference type="ARBA" id="ARBA00004726"/>
    </source>
</evidence>
<dbReference type="Pfam" id="PF06574">
    <property type="entry name" value="FAD_syn"/>
    <property type="match status" value="1"/>
</dbReference>
<evidence type="ECO:0000256" key="7">
    <source>
        <dbReference type="ARBA" id="ARBA00022695"/>
    </source>
</evidence>
<evidence type="ECO:0000256" key="13">
    <source>
        <dbReference type="ARBA" id="ARBA00047880"/>
    </source>
</evidence>
<keyword evidence="18" id="KW-1185">Reference proteome</keyword>
<keyword evidence="11 15" id="KW-0067">ATP-binding</keyword>
<dbReference type="InterPro" id="IPR015864">
    <property type="entry name" value="FAD_synthase"/>
</dbReference>
<dbReference type="GO" id="GO:0009398">
    <property type="term" value="P:FMN biosynthetic process"/>
    <property type="evidence" value="ECO:0007669"/>
    <property type="project" value="UniProtKB-UniRule"/>
</dbReference>
<evidence type="ECO:0000256" key="12">
    <source>
        <dbReference type="ARBA" id="ARBA00023268"/>
    </source>
</evidence>
<dbReference type="NCBIfam" id="TIGR00083">
    <property type="entry name" value="ribF"/>
    <property type="match status" value="1"/>
</dbReference>
<keyword evidence="5 15" id="KW-0288">FMN</keyword>
<dbReference type="GO" id="GO:0009231">
    <property type="term" value="P:riboflavin biosynthetic process"/>
    <property type="evidence" value="ECO:0007669"/>
    <property type="project" value="InterPro"/>
</dbReference>
<dbReference type="SUPFAM" id="SSF82114">
    <property type="entry name" value="Riboflavin kinase-like"/>
    <property type="match status" value="1"/>
</dbReference>
<dbReference type="InterPro" id="IPR023465">
    <property type="entry name" value="Riboflavin_kinase_dom_sf"/>
</dbReference>
<evidence type="ECO:0000256" key="5">
    <source>
        <dbReference type="ARBA" id="ARBA00022643"/>
    </source>
</evidence>
<evidence type="ECO:0000256" key="4">
    <source>
        <dbReference type="ARBA" id="ARBA00022630"/>
    </source>
</evidence>
<comment type="similarity">
    <text evidence="15">Belongs to the ribF family.</text>
</comment>
<dbReference type="PIRSF" id="PIRSF004491">
    <property type="entry name" value="FAD_Synth"/>
    <property type="match status" value="1"/>
</dbReference>
<comment type="pathway">
    <text evidence="3 15">Cofactor biosynthesis; FMN biosynthesis; FMN from riboflavin (ATP route): step 1/1.</text>
</comment>
<dbReference type="PANTHER" id="PTHR22749">
    <property type="entry name" value="RIBOFLAVIN KINASE/FMN ADENYLYLTRANSFERASE"/>
    <property type="match status" value="1"/>
</dbReference>
<dbReference type="Proteomes" id="UP000270620">
    <property type="component" value="Unassembled WGS sequence"/>
</dbReference>
<dbReference type="InterPro" id="IPR014729">
    <property type="entry name" value="Rossmann-like_a/b/a_fold"/>
</dbReference>
<dbReference type="CDD" id="cd02064">
    <property type="entry name" value="FAD_synthetase_N"/>
    <property type="match status" value="1"/>
</dbReference>
<keyword evidence="7 15" id="KW-0548">Nucleotidyltransferase</keyword>
<accession>A0A3R9ME94</accession>
<organism evidence="17 18">
    <name type="scientific">Mangrovimonas spongiae</name>
    <dbReference type="NCBI Taxonomy" id="2494697"/>
    <lineage>
        <taxon>Bacteria</taxon>
        <taxon>Pseudomonadati</taxon>
        <taxon>Bacteroidota</taxon>
        <taxon>Flavobacteriia</taxon>
        <taxon>Flavobacteriales</taxon>
        <taxon>Flavobacteriaceae</taxon>
        <taxon>Mangrovimonas</taxon>
    </lineage>
</organism>
<evidence type="ECO:0000256" key="10">
    <source>
        <dbReference type="ARBA" id="ARBA00022827"/>
    </source>
</evidence>
<proteinExistence type="inferred from homology"/>
<evidence type="ECO:0000313" key="17">
    <source>
        <dbReference type="EMBL" id="RSK39987.1"/>
    </source>
</evidence>
<keyword evidence="4 15" id="KW-0285">Flavoprotein</keyword>
<evidence type="ECO:0000256" key="6">
    <source>
        <dbReference type="ARBA" id="ARBA00022679"/>
    </source>
</evidence>
<dbReference type="FunFam" id="3.40.50.620:FF:000021">
    <property type="entry name" value="Riboflavin biosynthesis protein"/>
    <property type="match status" value="1"/>
</dbReference>
<feature type="domain" description="Riboflavin kinase" evidence="16">
    <location>
        <begin position="179"/>
        <end position="305"/>
    </location>
</feature>
<evidence type="ECO:0000313" key="18">
    <source>
        <dbReference type="Proteomes" id="UP000270620"/>
    </source>
</evidence>
<keyword evidence="6 15" id="KW-0808">Transferase</keyword>
<dbReference type="GO" id="GO:0008531">
    <property type="term" value="F:riboflavin kinase activity"/>
    <property type="evidence" value="ECO:0007669"/>
    <property type="project" value="UniProtKB-UniRule"/>
</dbReference>
<dbReference type="UniPathway" id="UPA00276">
    <property type="reaction ID" value="UER00406"/>
</dbReference>